<evidence type="ECO:0000313" key="2">
    <source>
        <dbReference type="Proteomes" id="UP001181693"/>
    </source>
</evidence>
<sequence length="104" mass="12487">MKANANVLTRAKYLGINKRFKYLCSYSIRYLQRIMFSLLQGDFHFAFPLECFYRILSNRSRGLMIAVAWKVKWSNVTLHILNTFEFRLKPRIQLTKTLVTQMFR</sequence>
<evidence type="ECO:0000313" key="1">
    <source>
        <dbReference type="EMBL" id="DBA28585.1"/>
    </source>
</evidence>
<gene>
    <name evidence="1" type="ORF">GDO54_008914</name>
</gene>
<name>A0AAV3ALA1_PYXAD</name>
<accession>A0AAV3ALA1</accession>
<reference evidence="1" key="1">
    <citation type="thesis" date="2020" institute="ProQuest LLC" country="789 East Eisenhower Parkway, Ann Arbor, MI, USA">
        <title>Comparative Genomics and Chromosome Evolution.</title>
        <authorList>
            <person name="Mudd A.B."/>
        </authorList>
    </citation>
    <scope>NUCLEOTIDE SEQUENCE</scope>
    <source>
        <strain evidence="1">1538</strain>
        <tissue evidence="1">Blood</tissue>
    </source>
</reference>
<dbReference type="EMBL" id="DYDO01000003">
    <property type="protein sequence ID" value="DBA28585.1"/>
    <property type="molecule type" value="Genomic_DNA"/>
</dbReference>
<dbReference type="Proteomes" id="UP001181693">
    <property type="component" value="Unassembled WGS sequence"/>
</dbReference>
<comment type="caution">
    <text evidence="1">The sequence shown here is derived from an EMBL/GenBank/DDBJ whole genome shotgun (WGS) entry which is preliminary data.</text>
</comment>
<proteinExistence type="predicted"/>
<keyword evidence="2" id="KW-1185">Reference proteome</keyword>
<dbReference type="AlphaFoldDB" id="A0AAV3ALA1"/>
<organism evidence="1 2">
    <name type="scientific">Pyxicephalus adspersus</name>
    <name type="common">African bullfrog</name>
    <dbReference type="NCBI Taxonomy" id="30357"/>
    <lineage>
        <taxon>Eukaryota</taxon>
        <taxon>Metazoa</taxon>
        <taxon>Chordata</taxon>
        <taxon>Craniata</taxon>
        <taxon>Vertebrata</taxon>
        <taxon>Euteleostomi</taxon>
        <taxon>Amphibia</taxon>
        <taxon>Batrachia</taxon>
        <taxon>Anura</taxon>
        <taxon>Neobatrachia</taxon>
        <taxon>Ranoidea</taxon>
        <taxon>Pyxicephalidae</taxon>
        <taxon>Pyxicephalinae</taxon>
        <taxon>Pyxicephalus</taxon>
    </lineage>
</organism>
<protein>
    <submittedName>
        <fullName evidence="1">Uncharacterized protein</fullName>
    </submittedName>
</protein>